<dbReference type="RefSeq" id="WP_311617130.1">
    <property type="nucleotide sequence ID" value="NZ_JAVREV010000004.1"/>
</dbReference>
<evidence type="ECO:0000313" key="5">
    <source>
        <dbReference type="Proteomes" id="UP001183615"/>
    </source>
</evidence>
<dbReference type="Pfam" id="PF00293">
    <property type="entry name" value="NUDIX"/>
    <property type="match status" value="1"/>
</dbReference>
<dbReference type="InterPro" id="IPR000086">
    <property type="entry name" value="NUDIX_hydrolase_dom"/>
</dbReference>
<reference evidence="5" key="1">
    <citation type="submission" date="2023-07" db="EMBL/GenBank/DDBJ databases">
        <title>30 novel species of actinomycetes from the DSMZ collection.</title>
        <authorList>
            <person name="Nouioui I."/>
        </authorList>
    </citation>
    <scope>NUCLEOTIDE SEQUENCE [LARGE SCALE GENOMIC DNA]</scope>
    <source>
        <strain evidence="5">DSM 41886</strain>
    </source>
</reference>
<dbReference type="EMBL" id="JAVREV010000004">
    <property type="protein sequence ID" value="MDT0442715.1"/>
    <property type="molecule type" value="Genomic_DNA"/>
</dbReference>
<dbReference type="CDD" id="cd18879">
    <property type="entry name" value="NUDIX_Hydrolase"/>
    <property type="match status" value="1"/>
</dbReference>
<dbReference type="InterPro" id="IPR015797">
    <property type="entry name" value="NUDIX_hydrolase-like_dom_sf"/>
</dbReference>
<dbReference type="Proteomes" id="UP001183615">
    <property type="component" value="Unassembled WGS sequence"/>
</dbReference>
<keyword evidence="5" id="KW-1185">Reference proteome</keyword>
<accession>A0ABU2S3S2</accession>
<dbReference type="Gene3D" id="3.90.79.10">
    <property type="entry name" value="Nucleoside Triphosphate Pyrophosphohydrolase"/>
    <property type="match status" value="1"/>
</dbReference>
<comment type="caution">
    <text evidence="4">The sequence shown here is derived from an EMBL/GenBank/DDBJ whole genome shotgun (WGS) entry which is preliminary data.</text>
</comment>
<proteinExistence type="predicted"/>
<evidence type="ECO:0000313" key="4">
    <source>
        <dbReference type="EMBL" id="MDT0442715.1"/>
    </source>
</evidence>
<dbReference type="PANTHER" id="PTHR43046:SF16">
    <property type="entry name" value="ADP-RIBOSE PYROPHOSPHATASE YJHB-RELATED"/>
    <property type="match status" value="1"/>
</dbReference>
<organism evidence="4 5">
    <name type="scientific">Streptomyces johnsoniae</name>
    <dbReference type="NCBI Taxonomy" id="3075532"/>
    <lineage>
        <taxon>Bacteria</taxon>
        <taxon>Bacillati</taxon>
        <taxon>Actinomycetota</taxon>
        <taxon>Actinomycetes</taxon>
        <taxon>Kitasatosporales</taxon>
        <taxon>Streptomycetaceae</taxon>
        <taxon>Streptomyces</taxon>
    </lineage>
</organism>
<evidence type="ECO:0000259" key="3">
    <source>
        <dbReference type="PROSITE" id="PS51462"/>
    </source>
</evidence>
<name>A0ABU2S3S2_9ACTN</name>
<evidence type="ECO:0000256" key="1">
    <source>
        <dbReference type="ARBA" id="ARBA00001946"/>
    </source>
</evidence>
<comment type="cofactor">
    <cofactor evidence="1">
        <name>Mg(2+)</name>
        <dbReference type="ChEBI" id="CHEBI:18420"/>
    </cofactor>
</comment>
<protein>
    <submittedName>
        <fullName evidence="4">NUDIX domain-containing protein</fullName>
    </submittedName>
</protein>
<sequence>MSTPGFIRDLRAHIGHGLLFLPGVSAVVLDDAGRVLLGRRADNGLWALISGICEPGEQPAETAVREVYEETAVRCTVDRVLLVETLEPTRYPNGDACQFLDICVRAHAVGGEARVNDDESVEVGWFPLDGLPPLREFALARIKLATEDGPTWFAPGGEAPAAD</sequence>
<dbReference type="SUPFAM" id="SSF55811">
    <property type="entry name" value="Nudix"/>
    <property type="match status" value="1"/>
</dbReference>
<dbReference type="PANTHER" id="PTHR43046">
    <property type="entry name" value="GDP-MANNOSE MANNOSYL HYDROLASE"/>
    <property type="match status" value="1"/>
</dbReference>
<feature type="domain" description="Nudix hydrolase" evidence="3">
    <location>
        <begin position="19"/>
        <end position="159"/>
    </location>
</feature>
<dbReference type="PROSITE" id="PS51462">
    <property type="entry name" value="NUDIX"/>
    <property type="match status" value="1"/>
</dbReference>
<gene>
    <name evidence="4" type="ORF">RM779_08905</name>
</gene>
<evidence type="ECO:0000256" key="2">
    <source>
        <dbReference type="ARBA" id="ARBA00022801"/>
    </source>
</evidence>
<keyword evidence="2" id="KW-0378">Hydrolase</keyword>